<proteinExistence type="predicted"/>
<dbReference type="GeneID" id="66104029"/>
<accession>A0A9P7VFM4</accession>
<protein>
    <submittedName>
        <fullName evidence="1">Uncharacterized protein</fullName>
    </submittedName>
</protein>
<sequence>MSAAVQVTFQMLPVELILKIFHMTTFDGTDHNVPLALSHVSRGCRSIVSSEARLWTNIKVDNQSAVGHPRRVGANPQDVFPALSVYLRNSSQLPFNLLIEYVGLPRYEKDPGSYDFSEPRTDGFTLSHATHLGSILAAHVHRLQSLTVDTFSWEIYTLIVNQWAGLRLPLVGSWSVKYGNVRDLYLFNVYSDMLQFDIGESENILTNGGVASSPDELAGIGGHYFPRLKRLRLWATPHQWTFSTRNLVELVLKNMPESHRTTDELLRVILANSQHTLQILELNGVLHPWVSPPSARLSLPAVHTLRIGFSYVEEIATLLRIAEFPALTNLWLKHLLALLNENTRHQEEMADMFDAMVDELPLRQLTALYIEAVSFPRENLHRIFTWEEIRNGTVPQDEYPDPMRFISQLNALQSLTLVRPDPMFLQSMNYSPPRSLLFLPSLWKLRFETSIPTDYLCIVEYWSYRMGLLMHASGGRYLGPGLERLELLLPDTVDKVGLARWIHNRRPYVQSMVVGFQPEDIPFVLAEDESDFMAVD</sequence>
<name>A0A9P7VFM4_9AGAR</name>
<dbReference type="OrthoDB" id="2951530at2759"/>
<dbReference type="RefSeq" id="XP_043033553.1">
    <property type="nucleotide sequence ID" value="XM_043181733.1"/>
</dbReference>
<gene>
    <name evidence="1" type="ORF">BT62DRAFT_642031</name>
</gene>
<comment type="caution">
    <text evidence="1">The sequence shown here is derived from an EMBL/GenBank/DDBJ whole genome shotgun (WGS) entry which is preliminary data.</text>
</comment>
<dbReference type="Proteomes" id="UP000812287">
    <property type="component" value="Unassembled WGS sequence"/>
</dbReference>
<keyword evidence="2" id="KW-1185">Reference proteome</keyword>
<evidence type="ECO:0000313" key="1">
    <source>
        <dbReference type="EMBL" id="KAG7440053.1"/>
    </source>
</evidence>
<organism evidence="1 2">
    <name type="scientific">Guyanagaster necrorhizus</name>
    <dbReference type="NCBI Taxonomy" id="856835"/>
    <lineage>
        <taxon>Eukaryota</taxon>
        <taxon>Fungi</taxon>
        <taxon>Dikarya</taxon>
        <taxon>Basidiomycota</taxon>
        <taxon>Agaricomycotina</taxon>
        <taxon>Agaricomycetes</taxon>
        <taxon>Agaricomycetidae</taxon>
        <taxon>Agaricales</taxon>
        <taxon>Marasmiineae</taxon>
        <taxon>Physalacriaceae</taxon>
        <taxon>Guyanagaster</taxon>
    </lineage>
</organism>
<reference evidence="1" key="1">
    <citation type="submission" date="2020-11" db="EMBL/GenBank/DDBJ databases">
        <title>Adaptations for nitrogen fixation in a non-lichenized fungal sporocarp promotes dispersal by wood-feeding termites.</title>
        <authorList>
            <consortium name="DOE Joint Genome Institute"/>
            <person name="Koch R.A."/>
            <person name="Yoon G."/>
            <person name="Arayal U."/>
            <person name="Lail K."/>
            <person name="Amirebrahimi M."/>
            <person name="Labutti K."/>
            <person name="Lipzen A."/>
            <person name="Riley R."/>
            <person name="Barry K."/>
            <person name="Henrissat B."/>
            <person name="Grigoriev I.V."/>
            <person name="Herr J.R."/>
            <person name="Aime M.C."/>
        </authorList>
    </citation>
    <scope>NUCLEOTIDE SEQUENCE</scope>
    <source>
        <strain evidence="1">MCA 3950</strain>
    </source>
</reference>
<dbReference type="AlphaFoldDB" id="A0A9P7VFM4"/>
<evidence type="ECO:0000313" key="2">
    <source>
        <dbReference type="Proteomes" id="UP000812287"/>
    </source>
</evidence>
<dbReference type="EMBL" id="MU250577">
    <property type="protein sequence ID" value="KAG7440053.1"/>
    <property type="molecule type" value="Genomic_DNA"/>
</dbReference>